<accession>A0A829YE44</accession>
<organism evidence="5 6">
    <name type="scientific">Steroidobacter agaridevorans</name>
    <dbReference type="NCBI Taxonomy" id="2695856"/>
    <lineage>
        <taxon>Bacteria</taxon>
        <taxon>Pseudomonadati</taxon>
        <taxon>Pseudomonadota</taxon>
        <taxon>Gammaproteobacteria</taxon>
        <taxon>Steroidobacterales</taxon>
        <taxon>Steroidobacteraceae</taxon>
        <taxon>Steroidobacter</taxon>
    </lineage>
</organism>
<gene>
    <name evidence="5" type="ORF">GCM10011487_35290</name>
</gene>
<comment type="similarity">
    <text evidence="1">Belongs to the outer membrane OOP (TC 1.B.6) superfamily. OmpA family.</text>
</comment>
<evidence type="ECO:0000259" key="4">
    <source>
        <dbReference type="Pfam" id="PF01389"/>
    </source>
</evidence>
<evidence type="ECO:0000313" key="6">
    <source>
        <dbReference type="Proteomes" id="UP000445000"/>
    </source>
</evidence>
<sequence>MSGVPALRMLLRTLLIPLGCLVAATASADDATSPWSFGTQLGWAQGKGDSSQLSSELSTFSLDTSATFGEKSRIGWRVFTGYRFTDYLAVHLGYTDLGKVESRLAEAIRDSFQIPESGSQQTIRGVDIGMQLKVPLGERFAMELRGGKYYWQSHTQTTIAWGEDFRSSRRDSDVFFGAGMELALFEEFSATLGWTRYDVGGEPVHLWTIGTLYRFSVY</sequence>
<keyword evidence="2" id="KW-0812">Transmembrane</keyword>
<comment type="caution">
    <text evidence="5">The sequence shown here is derived from an EMBL/GenBank/DDBJ whole genome shotgun (WGS) entry which is preliminary data.</text>
</comment>
<keyword evidence="3" id="KW-0732">Signal</keyword>
<proteinExistence type="inferred from homology"/>
<keyword evidence="2" id="KW-0626">Porin</keyword>
<dbReference type="RefSeq" id="WP_161813165.1">
    <property type="nucleotide sequence ID" value="NZ_BLJN01000003.1"/>
</dbReference>
<dbReference type="Pfam" id="PF01389">
    <property type="entry name" value="OmpA_membrane"/>
    <property type="match status" value="1"/>
</dbReference>
<keyword evidence="2" id="KW-0813">Transport</keyword>
<dbReference type="SUPFAM" id="SSF56925">
    <property type="entry name" value="OMPA-like"/>
    <property type="match status" value="1"/>
</dbReference>
<protein>
    <recommendedName>
        <fullName evidence="4">Outer membrane protein OmpA-like transmembrane domain-containing protein</fullName>
    </recommendedName>
</protein>
<dbReference type="Proteomes" id="UP000445000">
    <property type="component" value="Unassembled WGS sequence"/>
</dbReference>
<dbReference type="InterPro" id="IPR000498">
    <property type="entry name" value="OmpA-like_TM_dom"/>
</dbReference>
<evidence type="ECO:0000313" key="5">
    <source>
        <dbReference type="EMBL" id="GFE81529.1"/>
    </source>
</evidence>
<evidence type="ECO:0000256" key="3">
    <source>
        <dbReference type="SAM" id="SignalP"/>
    </source>
</evidence>
<keyword evidence="2" id="KW-0406">Ion transport</keyword>
<reference evidence="6" key="1">
    <citation type="submission" date="2020-01" db="EMBL/GenBank/DDBJ databases">
        <title>'Steroidobacter agaridevorans' sp. nov., agar-degrading bacteria isolated from rhizosphere soils.</title>
        <authorList>
            <person name="Ikenaga M."/>
            <person name="Kataoka M."/>
            <person name="Murouchi A."/>
            <person name="Katsuragi S."/>
            <person name="Sakai M."/>
        </authorList>
    </citation>
    <scope>NUCLEOTIDE SEQUENCE [LARGE SCALE GENOMIC DNA]</scope>
    <source>
        <strain evidence="6">YU21-B</strain>
    </source>
</reference>
<feature type="signal peptide" evidence="3">
    <location>
        <begin position="1"/>
        <end position="28"/>
    </location>
</feature>
<feature type="domain" description="Outer membrane protein OmpA-like transmembrane" evidence="4">
    <location>
        <begin position="34"/>
        <end position="190"/>
    </location>
</feature>
<evidence type="ECO:0000256" key="1">
    <source>
        <dbReference type="ARBA" id="ARBA00005710"/>
    </source>
</evidence>
<feature type="chain" id="PRO_5032865948" description="Outer membrane protein OmpA-like transmembrane domain-containing protein" evidence="3">
    <location>
        <begin position="29"/>
        <end position="218"/>
    </location>
</feature>
<dbReference type="InterPro" id="IPR011250">
    <property type="entry name" value="OMP/PagP_B-barrel"/>
</dbReference>
<dbReference type="GO" id="GO:0009279">
    <property type="term" value="C:cell outer membrane"/>
    <property type="evidence" value="ECO:0007669"/>
    <property type="project" value="InterPro"/>
</dbReference>
<evidence type="ECO:0000256" key="2">
    <source>
        <dbReference type="ARBA" id="ARBA00023114"/>
    </source>
</evidence>
<keyword evidence="6" id="KW-1185">Reference proteome</keyword>
<name>A0A829YE44_9GAMM</name>
<dbReference type="EMBL" id="BLJN01000003">
    <property type="protein sequence ID" value="GFE81529.1"/>
    <property type="molecule type" value="Genomic_DNA"/>
</dbReference>
<dbReference type="GO" id="GO:0015288">
    <property type="term" value="F:porin activity"/>
    <property type="evidence" value="ECO:0007669"/>
    <property type="project" value="UniProtKB-KW"/>
</dbReference>
<dbReference type="Gene3D" id="2.40.160.20">
    <property type="match status" value="1"/>
</dbReference>
<dbReference type="AlphaFoldDB" id="A0A829YE44"/>
<dbReference type="GO" id="GO:0046930">
    <property type="term" value="C:pore complex"/>
    <property type="evidence" value="ECO:0007669"/>
    <property type="project" value="UniProtKB-KW"/>
</dbReference>